<dbReference type="AlphaFoldDB" id="A0AAN8X461"/>
<dbReference type="Gene3D" id="3.10.20.10">
    <property type="match status" value="1"/>
</dbReference>
<evidence type="ECO:0000256" key="1">
    <source>
        <dbReference type="ARBA" id="ARBA00022703"/>
    </source>
</evidence>
<accession>A0AAN8X461</accession>
<evidence type="ECO:0000313" key="5">
    <source>
        <dbReference type="Proteomes" id="UP001381693"/>
    </source>
</evidence>
<dbReference type="PROSITE" id="PS51135">
    <property type="entry name" value="CIDE_N"/>
    <property type="match status" value="1"/>
</dbReference>
<protein>
    <recommendedName>
        <fullName evidence="3">CIDE-N domain-containing protein</fullName>
    </recommendedName>
</protein>
<dbReference type="PANTHER" id="PTHR12306:SF15">
    <property type="entry name" value="DNAATION FACTOR-RELATED PROTEIN 1, ISOFORM B-RELATED"/>
    <property type="match status" value="1"/>
</dbReference>
<dbReference type="SUPFAM" id="SSF54277">
    <property type="entry name" value="CAD &amp; PB1 domains"/>
    <property type="match status" value="1"/>
</dbReference>
<organism evidence="4 5">
    <name type="scientific">Halocaridina rubra</name>
    <name type="common">Hawaiian red shrimp</name>
    <dbReference type="NCBI Taxonomy" id="373956"/>
    <lineage>
        <taxon>Eukaryota</taxon>
        <taxon>Metazoa</taxon>
        <taxon>Ecdysozoa</taxon>
        <taxon>Arthropoda</taxon>
        <taxon>Crustacea</taxon>
        <taxon>Multicrustacea</taxon>
        <taxon>Malacostraca</taxon>
        <taxon>Eumalacostraca</taxon>
        <taxon>Eucarida</taxon>
        <taxon>Decapoda</taxon>
        <taxon>Pleocyemata</taxon>
        <taxon>Caridea</taxon>
        <taxon>Atyoidea</taxon>
        <taxon>Atyidae</taxon>
        <taxon>Halocaridina</taxon>
    </lineage>
</organism>
<evidence type="ECO:0000259" key="3">
    <source>
        <dbReference type="PROSITE" id="PS51135"/>
    </source>
</evidence>
<keyword evidence="1 2" id="KW-0053">Apoptosis</keyword>
<dbReference type="GO" id="GO:0006915">
    <property type="term" value="P:apoptotic process"/>
    <property type="evidence" value="ECO:0007669"/>
    <property type="project" value="UniProtKB-UniRule"/>
</dbReference>
<keyword evidence="5" id="KW-1185">Reference proteome</keyword>
<dbReference type="Pfam" id="PF02017">
    <property type="entry name" value="CIDE-N"/>
    <property type="match status" value="1"/>
</dbReference>
<gene>
    <name evidence="4" type="ORF">SK128_019013</name>
</gene>
<feature type="domain" description="CIDE-N" evidence="3">
    <location>
        <begin position="1"/>
        <end position="78"/>
    </location>
</feature>
<dbReference type="Proteomes" id="UP001381693">
    <property type="component" value="Unassembled WGS sequence"/>
</dbReference>
<dbReference type="GO" id="GO:0042981">
    <property type="term" value="P:regulation of apoptotic process"/>
    <property type="evidence" value="ECO:0007669"/>
    <property type="project" value="TreeGrafter"/>
</dbReference>
<reference evidence="4 5" key="1">
    <citation type="submission" date="2023-11" db="EMBL/GenBank/DDBJ databases">
        <title>Halocaridina rubra genome assembly.</title>
        <authorList>
            <person name="Smith C."/>
        </authorList>
    </citation>
    <scope>NUCLEOTIDE SEQUENCE [LARGE SCALE GENOMIC DNA]</scope>
    <source>
        <strain evidence="4">EP-1</strain>
        <tissue evidence="4">Whole</tissue>
    </source>
</reference>
<sequence length="191" mass="21626">MRKAVRVWSQDRLHRHGIVASSLQEVKKKGAAKLNYAEDLNLFVVLEEDGTNVDDAYWESLQPDTRLILLRPDEVWQPAPLPIPNKKVFVFGDETDSSVSSQQRATNLLTALQQNPASVALLSLSDLEVIKDANINTPEIMRQCSQSVQLQELCIEFYVKKKKEAEALELVDLLRENTDILHENLMKGTKS</sequence>
<dbReference type="InterPro" id="IPR003508">
    <property type="entry name" value="CIDE-N_dom"/>
</dbReference>
<evidence type="ECO:0000256" key="2">
    <source>
        <dbReference type="PROSITE-ProRule" id="PRU00447"/>
    </source>
</evidence>
<dbReference type="PANTHER" id="PTHR12306">
    <property type="entry name" value="CELL DEATH ACTIVATOR CIDE"/>
    <property type="match status" value="1"/>
</dbReference>
<dbReference type="SMART" id="SM00266">
    <property type="entry name" value="CAD"/>
    <property type="match status" value="1"/>
</dbReference>
<proteinExistence type="predicted"/>
<dbReference type="EMBL" id="JAXCGZ010013994">
    <property type="protein sequence ID" value="KAK7071734.1"/>
    <property type="molecule type" value="Genomic_DNA"/>
</dbReference>
<name>A0AAN8X461_HALRR</name>
<evidence type="ECO:0000313" key="4">
    <source>
        <dbReference type="EMBL" id="KAK7071734.1"/>
    </source>
</evidence>
<comment type="caution">
    <text evidence="4">The sequence shown here is derived from an EMBL/GenBank/DDBJ whole genome shotgun (WGS) entry which is preliminary data.</text>
</comment>